<protein>
    <submittedName>
        <fullName evidence="8">Cation diffusion facilitator family transporter</fullName>
    </submittedName>
</protein>
<comment type="subcellular location">
    <subcellularLocation>
        <location evidence="1">Membrane</location>
        <topology evidence="1">Multi-pass membrane protein</topology>
    </subcellularLocation>
</comment>
<evidence type="ECO:0000313" key="8">
    <source>
        <dbReference type="EMBL" id="WXA89975.1"/>
    </source>
</evidence>
<dbReference type="EMBL" id="CP089982">
    <property type="protein sequence ID" value="WXA89975.1"/>
    <property type="molecule type" value="Genomic_DNA"/>
</dbReference>
<evidence type="ECO:0000256" key="4">
    <source>
        <dbReference type="ARBA" id="ARBA00022989"/>
    </source>
</evidence>
<evidence type="ECO:0000259" key="7">
    <source>
        <dbReference type="Pfam" id="PF01545"/>
    </source>
</evidence>
<dbReference type="SUPFAM" id="SSF161111">
    <property type="entry name" value="Cation efflux protein transmembrane domain-like"/>
    <property type="match status" value="1"/>
</dbReference>
<evidence type="ECO:0000256" key="2">
    <source>
        <dbReference type="ARBA" id="ARBA00022448"/>
    </source>
</evidence>
<dbReference type="InterPro" id="IPR058533">
    <property type="entry name" value="Cation_efflux_TM"/>
</dbReference>
<dbReference type="InterPro" id="IPR002524">
    <property type="entry name" value="Cation_efflux"/>
</dbReference>
<accession>A0ABZ2JYX7</accession>
<keyword evidence="3 6" id="KW-0812">Transmembrane</keyword>
<feature type="transmembrane region" description="Helical" evidence="6">
    <location>
        <begin position="131"/>
        <end position="150"/>
    </location>
</feature>
<dbReference type="InterPro" id="IPR036837">
    <property type="entry name" value="Cation_efflux_CTD_sf"/>
</dbReference>
<name>A0ABZ2JYX7_9BACT</name>
<dbReference type="InterPro" id="IPR040177">
    <property type="entry name" value="SLC30A9"/>
</dbReference>
<evidence type="ECO:0000256" key="6">
    <source>
        <dbReference type="SAM" id="Phobius"/>
    </source>
</evidence>
<organism evidence="8 9">
    <name type="scientific">Pendulispora brunnea</name>
    <dbReference type="NCBI Taxonomy" id="2905690"/>
    <lineage>
        <taxon>Bacteria</taxon>
        <taxon>Pseudomonadati</taxon>
        <taxon>Myxococcota</taxon>
        <taxon>Myxococcia</taxon>
        <taxon>Myxococcales</taxon>
        <taxon>Sorangiineae</taxon>
        <taxon>Pendulisporaceae</taxon>
        <taxon>Pendulispora</taxon>
    </lineage>
</organism>
<dbReference type="Proteomes" id="UP001379533">
    <property type="component" value="Chromosome"/>
</dbReference>
<proteinExistence type="predicted"/>
<dbReference type="PANTHER" id="PTHR13414">
    <property type="entry name" value="HUEL-CATION TRANSPORTER"/>
    <property type="match status" value="1"/>
</dbReference>
<evidence type="ECO:0000256" key="3">
    <source>
        <dbReference type="ARBA" id="ARBA00022692"/>
    </source>
</evidence>
<dbReference type="Pfam" id="PF01545">
    <property type="entry name" value="Cation_efflux"/>
    <property type="match status" value="1"/>
</dbReference>
<evidence type="ECO:0000313" key="9">
    <source>
        <dbReference type="Proteomes" id="UP001379533"/>
    </source>
</evidence>
<evidence type="ECO:0000256" key="5">
    <source>
        <dbReference type="ARBA" id="ARBA00023136"/>
    </source>
</evidence>
<feature type="domain" description="Cation efflux protein transmembrane" evidence="7">
    <location>
        <begin position="32"/>
        <end position="237"/>
    </location>
</feature>
<dbReference type="InterPro" id="IPR027469">
    <property type="entry name" value="Cation_efflux_TMD_sf"/>
</dbReference>
<dbReference type="SUPFAM" id="SSF160240">
    <property type="entry name" value="Cation efflux protein cytoplasmic domain-like"/>
    <property type="match status" value="1"/>
</dbReference>
<gene>
    <name evidence="8" type="ORF">LZC95_26160</name>
</gene>
<feature type="transmembrane region" description="Helical" evidence="6">
    <location>
        <begin position="186"/>
        <end position="205"/>
    </location>
</feature>
<dbReference type="PANTHER" id="PTHR13414:SF9">
    <property type="entry name" value="PROTON-COUPLED ZINC ANTIPORTER SLC30A9, MITOCHONDRIAL"/>
    <property type="match status" value="1"/>
</dbReference>
<dbReference type="Gene3D" id="1.20.1510.10">
    <property type="entry name" value="Cation efflux protein transmembrane domain"/>
    <property type="match status" value="1"/>
</dbReference>
<keyword evidence="9" id="KW-1185">Reference proteome</keyword>
<keyword evidence="2" id="KW-0813">Transport</keyword>
<dbReference type="NCBIfam" id="TIGR01297">
    <property type="entry name" value="CDF"/>
    <property type="match status" value="1"/>
</dbReference>
<dbReference type="RefSeq" id="WP_394840588.1">
    <property type="nucleotide sequence ID" value="NZ_CP089982.1"/>
</dbReference>
<keyword evidence="4 6" id="KW-1133">Transmembrane helix</keyword>
<reference evidence="8 9" key="1">
    <citation type="submission" date="2021-12" db="EMBL/GenBank/DDBJ databases">
        <title>Discovery of the Pendulisporaceae a myxobacterial family with distinct sporulation behavior and unique specialized metabolism.</title>
        <authorList>
            <person name="Garcia R."/>
            <person name="Popoff A."/>
            <person name="Bader C.D."/>
            <person name="Loehr J."/>
            <person name="Walesch S."/>
            <person name="Walt C."/>
            <person name="Boldt J."/>
            <person name="Bunk B."/>
            <person name="Haeckl F.J.F.P.J."/>
            <person name="Gunesch A.P."/>
            <person name="Birkelbach J."/>
            <person name="Nuebel U."/>
            <person name="Pietschmann T."/>
            <person name="Bach T."/>
            <person name="Mueller R."/>
        </authorList>
    </citation>
    <scope>NUCLEOTIDE SEQUENCE [LARGE SCALE GENOMIC DNA]</scope>
    <source>
        <strain evidence="8 9">MSr12523</strain>
    </source>
</reference>
<feature type="transmembrane region" description="Helical" evidence="6">
    <location>
        <begin position="212"/>
        <end position="230"/>
    </location>
</feature>
<sequence>MSRRRDNAWRFRVKCFVYMSDQEHSTKHILQSLFVNMIIAATKGVVAAFTKSGAMLAEAIHSSADCLNQLLLLVGVKQSRQKPDALHPLGYGRATYFWSFLVALMLFTGGGVFSIYEGIHKIHEPEAVERVWLGIAILVFSLLLEGWSTFSNIRDLNEKRGAIPFFQYLRTTKDADLVVIFGENSAATLGLLFALAALVLAAVTGDGRWDGVGSLLVGLVLVAVAVFLATEVKSLLLGESADPDVEKAVRQVVSEMEELERILSLITLQQGPGEVLVAVKLAFAYKMDIDAACGTINAFEARLRQLRPEVRWCFVEPDIPRVVSSLRDAGGATASA</sequence>
<feature type="transmembrane region" description="Helical" evidence="6">
    <location>
        <begin position="96"/>
        <end position="119"/>
    </location>
</feature>
<evidence type="ECO:0000256" key="1">
    <source>
        <dbReference type="ARBA" id="ARBA00004141"/>
    </source>
</evidence>
<keyword evidence="5 6" id="KW-0472">Membrane</keyword>